<dbReference type="GO" id="GO:0046872">
    <property type="term" value="F:metal ion binding"/>
    <property type="evidence" value="ECO:0007669"/>
    <property type="project" value="UniProtKB-KW"/>
</dbReference>
<gene>
    <name evidence="3" type="ORF">CGZ94_15835</name>
</gene>
<dbReference type="InterPro" id="IPR002762">
    <property type="entry name" value="CbiX-like"/>
</dbReference>
<keyword evidence="2" id="KW-0456">Lyase</keyword>
<dbReference type="RefSeq" id="WP_094358216.1">
    <property type="nucleotide sequence ID" value="NZ_NMVK01000016.1"/>
</dbReference>
<dbReference type="Pfam" id="PF01903">
    <property type="entry name" value="CbiX"/>
    <property type="match status" value="1"/>
</dbReference>
<proteinExistence type="predicted"/>
<protein>
    <recommendedName>
        <fullName evidence="5">Sirohydrochlorin chelatase</fullName>
    </recommendedName>
</protein>
<dbReference type="OrthoDB" id="482456at2"/>
<evidence type="ECO:0000256" key="2">
    <source>
        <dbReference type="ARBA" id="ARBA00023239"/>
    </source>
</evidence>
<dbReference type="Proteomes" id="UP000215896">
    <property type="component" value="Unassembled WGS sequence"/>
</dbReference>
<comment type="caution">
    <text evidence="3">The sequence shown here is derived from an EMBL/GenBank/DDBJ whole genome shotgun (WGS) entry which is preliminary data.</text>
</comment>
<sequence length="267" mass="28489">MAAPALVLLAHGSTSPLVAEVAHEMRVRMQEMKPEISVHTAFLDHCPPSGPQVISRIARTRTEEVVFISTNLSATFVPDERVETMVDKVRASHPRLRFSIARPVGPEASLLGLVDRKLRAALASAHIAELDGLVLAAEGAADQRSQSLLARRARQWSMHHKLPVITANANGTGPGTAAAIASLRAQGRRHIAVGSLFLAPDEAWQAQADQALRAGAVAVSEPLGAQQELLEIAWGRYAVAAMGMVDVGLEREQPETGTDRHLSVVAG</sequence>
<evidence type="ECO:0008006" key="5">
    <source>
        <dbReference type="Google" id="ProtNLM"/>
    </source>
</evidence>
<reference evidence="3 4" key="1">
    <citation type="submission" date="2017-07" db="EMBL/GenBank/DDBJ databases">
        <title>Draft whole genome sequences of clinical Proprionibacteriaceae strains.</title>
        <authorList>
            <person name="Bernier A.-M."/>
            <person name="Bernard K."/>
            <person name="Domingo M.-C."/>
        </authorList>
    </citation>
    <scope>NUCLEOTIDE SEQUENCE [LARGE SCALE GENOMIC DNA]</scope>
    <source>
        <strain evidence="3 4">NML 030167</strain>
    </source>
</reference>
<keyword evidence="4" id="KW-1185">Reference proteome</keyword>
<accession>A0A255G3K2</accession>
<evidence type="ECO:0000313" key="3">
    <source>
        <dbReference type="EMBL" id="OYO10490.1"/>
    </source>
</evidence>
<evidence type="ECO:0000313" key="4">
    <source>
        <dbReference type="Proteomes" id="UP000215896"/>
    </source>
</evidence>
<dbReference type="AlphaFoldDB" id="A0A255G3K2"/>
<dbReference type="SUPFAM" id="SSF53800">
    <property type="entry name" value="Chelatase"/>
    <property type="match status" value="1"/>
</dbReference>
<organism evidence="3 4">
    <name type="scientific">Enemella evansiae</name>
    <dbReference type="NCBI Taxonomy" id="2016499"/>
    <lineage>
        <taxon>Bacteria</taxon>
        <taxon>Bacillati</taxon>
        <taxon>Actinomycetota</taxon>
        <taxon>Actinomycetes</taxon>
        <taxon>Propionibacteriales</taxon>
        <taxon>Propionibacteriaceae</taxon>
        <taxon>Enemella</taxon>
    </lineage>
</organism>
<evidence type="ECO:0000256" key="1">
    <source>
        <dbReference type="ARBA" id="ARBA00022723"/>
    </source>
</evidence>
<dbReference type="EMBL" id="NMVO01000016">
    <property type="protein sequence ID" value="OYO10490.1"/>
    <property type="molecule type" value="Genomic_DNA"/>
</dbReference>
<keyword evidence="1" id="KW-0479">Metal-binding</keyword>
<dbReference type="GO" id="GO:0016829">
    <property type="term" value="F:lyase activity"/>
    <property type="evidence" value="ECO:0007669"/>
    <property type="project" value="UniProtKB-KW"/>
</dbReference>
<name>A0A255G3K2_9ACTN</name>
<dbReference type="Gene3D" id="3.40.50.1400">
    <property type="match status" value="2"/>
</dbReference>